<evidence type="ECO:0000313" key="2">
    <source>
        <dbReference type="Proteomes" id="UP000032278"/>
    </source>
</evidence>
<evidence type="ECO:0008006" key="3">
    <source>
        <dbReference type="Google" id="ProtNLM"/>
    </source>
</evidence>
<reference evidence="1 2" key="1">
    <citation type="submission" date="2013-11" db="EMBL/GenBank/DDBJ databases">
        <authorList>
            <person name="da Piedade I."/>
            <person name="Tang M.H.E."/>
            <person name="Bojesen A.M."/>
        </authorList>
    </citation>
    <scope>NUCLEOTIDE SEQUENCE [LARGE SCALE GENOMIC DNA]</scope>
    <source>
        <strain evidence="1 2">Sz4is</strain>
    </source>
</reference>
<organism evidence="1 2">
    <name type="scientific">Streptococcus equi subsp. zooepidemicus Sz4is</name>
    <dbReference type="NCBI Taxonomy" id="1381082"/>
    <lineage>
        <taxon>Bacteria</taxon>
        <taxon>Bacillati</taxon>
        <taxon>Bacillota</taxon>
        <taxon>Bacilli</taxon>
        <taxon>Lactobacillales</taxon>
        <taxon>Streptococcaceae</taxon>
        <taxon>Streptococcus</taxon>
    </lineage>
</organism>
<gene>
    <name evidence="1" type="ORF">AT55_01566</name>
</gene>
<dbReference type="AlphaFoldDB" id="A0AAW3GM45"/>
<evidence type="ECO:0000313" key="1">
    <source>
        <dbReference type="EMBL" id="KIS17722.1"/>
    </source>
</evidence>
<accession>A0AAW3GM45</accession>
<proteinExistence type="predicted"/>
<dbReference type="EMBL" id="JAUE01000036">
    <property type="protein sequence ID" value="KIS17722.1"/>
    <property type="molecule type" value="Genomic_DNA"/>
</dbReference>
<sequence>MKYTTPDNPRSLTPFPACISHLLMFKYFLDFDFEAHFQIVNITSK</sequence>
<name>A0AAW3GM45_STRSZ</name>
<protein>
    <recommendedName>
        <fullName evidence="3">Transposase</fullName>
    </recommendedName>
</protein>
<dbReference type="Proteomes" id="UP000032278">
    <property type="component" value="Unassembled WGS sequence"/>
</dbReference>
<comment type="caution">
    <text evidence="1">The sequence shown here is derived from an EMBL/GenBank/DDBJ whole genome shotgun (WGS) entry which is preliminary data.</text>
</comment>